<feature type="domain" description="PLD phosphodiesterase" evidence="7">
    <location>
        <begin position="142"/>
        <end position="169"/>
    </location>
</feature>
<dbReference type="PANTHER" id="PTHR43856:SF1">
    <property type="entry name" value="MITOCHONDRIAL CARDIOLIPIN HYDROLASE"/>
    <property type="match status" value="1"/>
</dbReference>
<organism evidence="8 9">
    <name type="scientific">Klebsiella oxytoca</name>
    <dbReference type="NCBI Taxonomy" id="571"/>
    <lineage>
        <taxon>Bacteria</taxon>
        <taxon>Pseudomonadati</taxon>
        <taxon>Pseudomonadota</taxon>
        <taxon>Gammaproteobacteria</taxon>
        <taxon>Enterobacterales</taxon>
        <taxon>Enterobacteriaceae</taxon>
        <taxon>Klebsiella/Raoultella group</taxon>
        <taxon>Klebsiella</taxon>
    </lineage>
</organism>
<dbReference type="SUPFAM" id="SSF56024">
    <property type="entry name" value="Phospholipase D/nuclease"/>
    <property type="match status" value="1"/>
</dbReference>
<sequence>MTALIGVLISSPVYPLGIGDLVDSAKKVLSKDSETDTDQNSHVSTSNTYRSDVGESSIAIGFSPEGSAQKAILDLIGSAQKEIRLSAYSFTSPEVVKALTQAKRRGVDVKLVVDYKGNTGKLSVAAMNLIVNAGIPIRTIQKYAIHHDKFIVVDRVSVETGSFNYSRSANLRNSENVIVLYNMPQVATQYLNHWTSRWNDGKEWESTY</sequence>
<evidence type="ECO:0000313" key="8">
    <source>
        <dbReference type="EMBL" id="MBQ0600839.1"/>
    </source>
</evidence>
<name>A0AAP2FLN6_KLEOX</name>
<dbReference type="InterPro" id="IPR051406">
    <property type="entry name" value="PLD_domain"/>
</dbReference>
<dbReference type="EC" id="3.1.4.4" evidence="3"/>
<dbReference type="GO" id="GO:0016891">
    <property type="term" value="F:RNA endonuclease activity producing 5'-phosphomonoesters, hydrolytic mechanism"/>
    <property type="evidence" value="ECO:0007669"/>
    <property type="project" value="TreeGrafter"/>
</dbReference>
<evidence type="ECO:0000256" key="1">
    <source>
        <dbReference type="ARBA" id="ARBA00000798"/>
    </source>
</evidence>
<protein>
    <recommendedName>
        <fullName evidence="3">phospholipase D</fullName>
        <ecNumber evidence="3">3.1.4.4</ecNumber>
    </recommendedName>
</protein>
<evidence type="ECO:0000256" key="6">
    <source>
        <dbReference type="ARBA" id="ARBA00023098"/>
    </source>
</evidence>
<dbReference type="InterPro" id="IPR025202">
    <property type="entry name" value="PLD-like_dom"/>
</dbReference>
<keyword evidence="5" id="KW-0442">Lipid degradation</keyword>
<dbReference type="AlphaFoldDB" id="A0AAP2FLN6"/>
<keyword evidence="9" id="KW-1185">Reference proteome</keyword>
<evidence type="ECO:0000256" key="4">
    <source>
        <dbReference type="ARBA" id="ARBA00022801"/>
    </source>
</evidence>
<evidence type="ECO:0000259" key="7">
    <source>
        <dbReference type="PROSITE" id="PS50035"/>
    </source>
</evidence>
<dbReference type="GO" id="GO:0006793">
    <property type="term" value="P:phosphorus metabolic process"/>
    <property type="evidence" value="ECO:0007669"/>
    <property type="project" value="UniProtKB-ARBA"/>
</dbReference>
<dbReference type="PANTHER" id="PTHR43856">
    <property type="entry name" value="CARDIOLIPIN HYDROLASE"/>
    <property type="match status" value="1"/>
</dbReference>
<dbReference type="CDD" id="cd09170">
    <property type="entry name" value="PLDc_Nuc"/>
    <property type="match status" value="1"/>
</dbReference>
<comment type="similarity">
    <text evidence="2">Belongs to the phospholipase D family.</text>
</comment>
<dbReference type="Gene3D" id="3.30.870.10">
    <property type="entry name" value="Endonuclease Chain A"/>
    <property type="match status" value="1"/>
</dbReference>
<dbReference type="PROSITE" id="PS50035">
    <property type="entry name" value="PLD"/>
    <property type="match status" value="1"/>
</dbReference>
<evidence type="ECO:0000256" key="5">
    <source>
        <dbReference type="ARBA" id="ARBA00022963"/>
    </source>
</evidence>
<proteinExistence type="inferred from homology"/>
<gene>
    <name evidence="8" type="ORF">J7S78_13660</name>
</gene>
<comment type="caution">
    <text evidence="8">The sequence shown here is derived from an EMBL/GenBank/DDBJ whole genome shotgun (WGS) entry which is preliminary data.</text>
</comment>
<evidence type="ECO:0000313" key="9">
    <source>
        <dbReference type="Proteomes" id="UP000673434"/>
    </source>
</evidence>
<dbReference type="Pfam" id="PF13091">
    <property type="entry name" value="PLDc_2"/>
    <property type="match status" value="1"/>
</dbReference>
<accession>A0AAP2FLN6</accession>
<dbReference type="EMBL" id="JAGKON010000013">
    <property type="protein sequence ID" value="MBQ0600839.1"/>
    <property type="molecule type" value="Genomic_DNA"/>
</dbReference>
<keyword evidence="4" id="KW-0378">Hydrolase</keyword>
<comment type="catalytic activity">
    <reaction evidence="1">
        <text>a 1,2-diacyl-sn-glycero-3-phosphocholine + H2O = a 1,2-diacyl-sn-glycero-3-phosphate + choline + H(+)</text>
        <dbReference type="Rhea" id="RHEA:14445"/>
        <dbReference type="ChEBI" id="CHEBI:15354"/>
        <dbReference type="ChEBI" id="CHEBI:15377"/>
        <dbReference type="ChEBI" id="CHEBI:15378"/>
        <dbReference type="ChEBI" id="CHEBI:57643"/>
        <dbReference type="ChEBI" id="CHEBI:58608"/>
        <dbReference type="EC" id="3.1.4.4"/>
    </reaction>
</comment>
<reference evidence="8 9" key="1">
    <citation type="submission" date="2021-03" db="EMBL/GenBank/DDBJ databases">
        <authorList>
            <person name="Stanton E."/>
        </authorList>
    </citation>
    <scope>NUCLEOTIDE SEQUENCE [LARGE SCALE GENOMIC DNA]</scope>
    <source>
        <strain evidence="8 9">2020EL-00037</strain>
    </source>
</reference>
<evidence type="ECO:0000256" key="3">
    <source>
        <dbReference type="ARBA" id="ARBA00012027"/>
    </source>
</evidence>
<dbReference type="GO" id="GO:0004630">
    <property type="term" value="F:phospholipase D activity"/>
    <property type="evidence" value="ECO:0007669"/>
    <property type="project" value="UniProtKB-EC"/>
</dbReference>
<evidence type="ECO:0000256" key="2">
    <source>
        <dbReference type="ARBA" id="ARBA00008664"/>
    </source>
</evidence>
<dbReference type="Proteomes" id="UP000673434">
    <property type="component" value="Unassembled WGS sequence"/>
</dbReference>
<keyword evidence="6" id="KW-0443">Lipid metabolism</keyword>
<dbReference type="InterPro" id="IPR001736">
    <property type="entry name" value="PLipase_D/transphosphatidylase"/>
</dbReference>
<dbReference type="GO" id="GO:0016042">
    <property type="term" value="P:lipid catabolic process"/>
    <property type="evidence" value="ECO:0007669"/>
    <property type="project" value="UniProtKB-KW"/>
</dbReference>